<sequence length="38" mass="4723">MVKKAFCMKVYPEKQEEYKKRHDELWPEMRTALREHGV</sequence>
<dbReference type="InterPro" id="IPR011008">
    <property type="entry name" value="Dimeric_a/b-barrel"/>
</dbReference>
<dbReference type="SUPFAM" id="SSF54909">
    <property type="entry name" value="Dimeric alpha+beta barrel"/>
    <property type="match status" value="1"/>
</dbReference>
<evidence type="ECO:0000313" key="2">
    <source>
        <dbReference type="Proteomes" id="UP000224303"/>
    </source>
</evidence>
<protein>
    <submittedName>
        <fullName evidence="1">L-rhamnose mutarotase</fullName>
    </submittedName>
</protein>
<feature type="non-terminal residue" evidence="1">
    <location>
        <position position="38"/>
    </location>
</feature>
<dbReference type="Pfam" id="PF05336">
    <property type="entry name" value="rhaM"/>
    <property type="match status" value="1"/>
</dbReference>
<organism evidence="1 2">
    <name type="scientific">Enterococcus faecium</name>
    <name type="common">Streptococcus faecium</name>
    <dbReference type="NCBI Taxonomy" id="1352"/>
    <lineage>
        <taxon>Bacteria</taxon>
        <taxon>Bacillati</taxon>
        <taxon>Bacillota</taxon>
        <taxon>Bacilli</taxon>
        <taxon>Lactobacillales</taxon>
        <taxon>Enterococcaceae</taxon>
        <taxon>Enterococcus</taxon>
    </lineage>
</organism>
<reference evidence="1 2" key="1">
    <citation type="submission" date="2017-10" db="EMBL/GenBank/DDBJ databases">
        <title>Draft genomes of the Enterococcus faecium isolated from human feces before and after Helicobacter pylori eradication therapy.</title>
        <authorList>
            <person name="Prianichniikov N.A."/>
            <person name="Glushchenko O.E."/>
            <person name="Malakhova M.V."/>
        </authorList>
    </citation>
    <scope>NUCLEOTIDE SEQUENCE [LARGE SCALE GENOMIC DNA]</scope>
    <source>
        <strain evidence="1 2">Hp_5-7</strain>
    </source>
</reference>
<proteinExistence type="predicted"/>
<dbReference type="RefSeq" id="WP_114835585.1">
    <property type="nucleotide sequence ID" value="NZ_KZ857085.1"/>
</dbReference>
<dbReference type="AlphaFoldDB" id="A0A2G0E5U6"/>
<dbReference type="Gene3D" id="3.30.70.100">
    <property type="match status" value="1"/>
</dbReference>
<comment type="caution">
    <text evidence="1">The sequence shown here is derived from an EMBL/GenBank/DDBJ whole genome shotgun (WGS) entry which is preliminary data.</text>
</comment>
<accession>A0A2G0E5U6</accession>
<gene>
    <name evidence="1" type="ORF">CQR37_17930</name>
</gene>
<dbReference type="GO" id="GO:0016857">
    <property type="term" value="F:racemase and epimerase activity, acting on carbohydrates and derivatives"/>
    <property type="evidence" value="ECO:0007669"/>
    <property type="project" value="InterPro"/>
</dbReference>
<dbReference type="EMBL" id="PCGC01000674">
    <property type="protein sequence ID" value="PHL19850.1"/>
    <property type="molecule type" value="Genomic_DNA"/>
</dbReference>
<dbReference type="Proteomes" id="UP000224303">
    <property type="component" value="Unassembled WGS sequence"/>
</dbReference>
<dbReference type="InterPro" id="IPR008000">
    <property type="entry name" value="Rham/fucose_mutarotase"/>
</dbReference>
<evidence type="ECO:0000313" key="1">
    <source>
        <dbReference type="EMBL" id="PHL19850.1"/>
    </source>
</evidence>
<name>A0A2G0E5U6_ENTFC</name>